<dbReference type="Proteomes" id="UP000656042">
    <property type="component" value="Unassembled WGS sequence"/>
</dbReference>
<reference evidence="1" key="2">
    <citation type="submission" date="2020-09" db="EMBL/GenBank/DDBJ databases">
        <authorList>
            <person name="Sun Q."/>
            <person name="Zhou Y."/>
        </authorList>
    </citation>
    <scope>NUCLEOTIDE SEQUENCE</scope>
    <source>
        <strain evidence="1">CGMCC 4.7299</strain>
    </source>
</reference>
<keyword evidence="2" id="KW-1185">Reference proteome</keyword>
<dbReference type="AlphaFoldDB" id="A0A8J3C4U7"/>
<evidence type="ECO:0000313" key="1">
    <source>
        <dbReference type="EMBL" id="GGL17850.1"/>
    </source>
</evidence>
<organism evidence="1 2">
    <name type="scientific">Mangrovihabitans endophyticus</name>
    <dbReference type="NCBI Taxonomy" id="1751298"/>
    <lineage>
        <taxon>Bacteria</taxon>
        <taxon>Bacillati</taxon>
        <taxon>Actinomycetota</taxon>
        <taxon>Actinomycetes</taxon>
        <taxon>Micromonosporales</taxon>
        <taxon>Micromonosporaceae</taxon>
        <taxon>Mangrovihabitans</taxon>
    </lineage>
</organism>
<proteinExistence type="predicted"/>
<gene>
    <name evidence="1" type="ORF">GCM10012284_60610</name>
</gene>
<accession>A0A8J3C4U7</accession>
<dbReference type="EMBL" id="BMMX01000058">
    <property type="protein sequence ID" value="GGL17850.1"/>
    <property type="molecule type" value="Genomic_DNA"/>
</dbReference>
<reference evidence="1" key="1">
    <citation type="journal article" date="2014" name="Int. J. Syst. Evol. Microbiol.">
        <title>Complete genome sequence of Corynebacterium casei LMG S-19264T (=DSM 44701T), isolated from a smear-ripened cheese.</title>
        <authorList>
            <consortium name="US DOE Joint Genome Institute (JGI-PGF)"/>
            <person name="Walter F."/>
            <person name="Albersmeier A."/>
            <person name="Kalinowski J."/>
            <person name="Ruckert C."/>
        </authorList>
    </citation>
    <scope>NUCLEOTIDE SEQUENCE</scope>
    <source>
        <strain evidence="1">CGMCC 4.7299</strain>
    </source>
</reference>
<protein>
    <submittedName>
        <fullName evidence="1">Uncharacterized protein</fullName>
    </submittedName>
</protein>
<sequence>MDEMTLEFLFKDWSSGGGGCPAAYRTDRDTFVIQGWQLSDGATGQLRQLASNEAGVEIPANIIDQLVEARLAGKI</sequence>
<name>A0A8J3C4U7_9ACTN</name>
<comment type="caution">
    <text evidence="1">The sequence shown here is derived from an EMBL/GenBank/DDBJ whole genome shotgun (WGS) entry which is preliminary data.</text>
</comment>
<evidence type="ECO:0000313" key="2">
    <source>
        <dbReference type="Proteomes" id="UP000656042"/>
    </source>
</evidence>